<proteinExistence type="predicted"/>
<feature type="region of interest" description="Disordered" evidence="1">
    <location>
        <begin position="336"/>
        <end position="512"/>
    </location>
</feature>
<feature type="compositionally biased region" description="Acidic residues" evidence="1">
    <location>
        <begin position="394"/>
        <end position="404"/>
    </location>
</feature>
<comment type="caution">
    <text evidence="2">The sequence shown here is derived from an EMBL/GenBank/DDBJ whole genome shotgun (WGS) entry which is preliminary data.</text>
</comment>
<feature type="compositionally biased region" description="Low complexity" evidence="1">
    <location>
        <begin position="419"/>
        <end position="438"/>
    </location>
</feature>
<feature type="compositionally biased region" description="Acidic residues" evidence="1">
    <location>
        <begin position="441"/>
        <end position="455"/>
    </location>
</feature>
<feature type="compositionally biased region" description="Basic and acidic residues" evidence="1">
    <location>
        <begin position="485"/>
        <end position="505"/>
    </location>
</feature>
<feature type="non-terminal residue" evidence="2">
    <location>
        <position position="970"/>
    </location>
</feature>
<dbReference type="eggNOG" id="ENOG502SRZ9">
    <property type="taxonomic scope" value="Eukaryota"/>
</dbReference>
<protein>
    <submittedName>
        <fullName evidence="2">Uncharacterized protein</fullName>
    </submittedName>
</protein>
<accession>K0RFP9</accession>
<feature type="compositionally biased region" description="Basic and acidic residues" evidence="1">
    <location>
        <begin position="464"/>
        <end position="474"/>
    </location>
</feature>
<evidence type="ECO:0000256" key="1">
    <source>
        <dbReference type="SAM" id="MobiDB-lite"/>
    </source>
</evidence>
<organism evidence="2 3">
    <name type="scientific">Thalassiosira oceanica</name>
    <name type="common">Marine diatom</name>
    <dbReference type="NCBI Taxonomy" id="159749"/>
    <lineage>
        <taxon>Eukaryota</taxon>
        <taxon>Sar</taxon>
        <taxon>Stramenopiles</taxon>
        <taxon>Ochrophyta</taxon>
        <taxon>Bacillariophyta</taxon>
        <taxon>Coscinodiscophyceae</taxon>
        <taxon>Thalassiosirophycidae</taxon>
        <taxon>Thalassiosirales</taxon>
        <taxon>Thalassiosiraceae</taxon>
        <taxon>Thalassiosira</taxon>
    </lineage>
</organism>
<evidence type="ECO:0000313" key="3">
    <source>
        <dbReference type="Proteomes" id="UP000266841"/>
    </source>
</evidence>
<dbReference type="AlphaFoldDB" id="K0RFP9"/>
<feature type="compositionally biased region" description="Acidic residues" evidence="1">
    <location>
        <begin position="355"/>
        <end position="366"/>
    </location>
</feature>
<gene>
    <name evidence="2" type="ORF">THAOC_33511</name>
</gene>
<evidence type="ECO:0000313" key="2">
    <source>
        <dbReference type="EMBL" id="EJK47751.1"/>
    </source>
</evidence>
<reference evidence="2 3" key="1">
    <citation type="journal article" date="2012" name="Genome Biol.">
        <title>Genome and low-iron response of an oceanic diatom adapted to chronic iron limitation.</title>
        <authorList>
            <person name="Lommer M."/>
            <person name="Specht M."/>
            <person name="Roy A.S."/>
            <person name="Kraemer L."/>
            <person name="Andreson R."/>
            <person name="Gutowska M.A."/>
            <person name="Wolf J."/>
            <person name="Bergner S.V."/>
            <person name="Schilhabel M.B."/>
            <person name="Klostermeier U.C."/>
            <person name="Beiko R.G."/>
            <person name="Rosenstiel P."/>
            <person name="Hippler M."/>
            <person name="Laroche J."/>
        </authorList>
    </citation>
    <scope>NUCLEOTIDE SEQUENCE [LARGE SCALE GENOMIC DNA]</scope>
    <source>
        <strain evidence="2 3">CCMP1005</strain>
    </source>
</reference>
<feature type="compositionally biased region" description="Basic and acidic residues" evidence="1">
    <location>
        <begin position="405"/>
        <end position="417"/>
    </location>
</feature>
<name>K0RFP9_THAOC</name>
<keyword evidence="3" id="KW-1185">Reference proteome</keyword>
<dbReference type="Proteomes" id="UP000266841">
    <property type="component" value="Unassembled WGS sequence"/>
</dbReference>
<dbReference type="EMBL" id="AGNL01046655">
    <property type="protein sequence ID" value="EJK47751.1"/>
    <property type="molecule type" value="Genomic_DNA"/>
</dbReference>
<feature type="region of interest" description="Disordered" evidence="1">
    <location>
        <begin position="925"/>
        <end position="945"/>
    </location>
</feature>
<sequence length="970" mass="108327">MNDLEGYGFPIKAVLPYATRGENSSMMLWLLAGIISACNNIHYAIDQRVTPHAFDNFSGHILAHIDSQYMLHRDSGRIGKSPFGGKISAAKLRKLLERQYIEPEDSTSPESYYKFHIDYLRSLLPQTDYPTIGIVGDNADEWDSLSNEEIVIQMGRSLPSPDGSRFVGGHRFEARAVTCVKATANVTSASARPGKYEGLRYMRHGGGFYKWWLQKHVETRAGIEGDKLPDLDMQGQGSSRSDQWFHYVVVYVRVGTDDVDEFKMDIHRSIGGQVSVFCPCSGKCNPLIISGRRKEDQRVCMNCGCQRPEKYTCCRVGCATRICQSCFDTHANAGRDRVYLEPPPTEEIHSSYSDMSDDGFLGDDEGSQASESVSEDGSVYELASMDGLGSDSDHESDDEIPDEDSLPRHETGTRELEAGLGLRLDSDQDSLSDGLCGLEYDSPEEYWSESDDDDNRPEGSSQLDPRHDDLHDGEDVLDGNQSEQRSGDDDPEEHRPLVQQEETRSSRILRSAGMEPFQNVDDAMENFHTFTLVNPADEDLEDIVDGDSDPGEDDVRVPFTDAGEKSLKILRRDDANVSASRRAQGPLFVILNLFGSLNTRRNKKIKGTQAQQSFVQRMVSRPRGRSVSLTYLAGSLLPGHFYQSAPNDSMAICGVLPVSTYRKGINPDGFASHLQTARNLITLACSTTQNDHHLHYFLYSVLANQVSSGVHSEQIKRSGFRVCHASPSGISVRDADESTLTESADSRQCVMDLAATAVVHPMDFFITLTLNQKMHPGVSHLHDWLSSMEWTEQVLDYDCLSHSHKEEAKKSFDMAYCSNPCHIHAIIKIDRSGVEDEEQFRKFICSLQANAVVDLFPGHEVQDRTQLTDSYVKLIDKGLFKNQDDCRKTTDLAWDALTHNKDSYRNKRRVGHEGAKKISKTGRFTRQGTPKRHMGVISPGAKEEMSSTNPQVFAFTRSMCNFQVITETAG</sequence>